<sequence length="75" mass="7972">MSGQIEYNQMPREPAPAVLLERSLSAEQPVSSQPEVFPSASSFTPSSPPRSAPRPNQPMTMDRTMNLRGGGGDGG</sequence>
<organism evidence="2 3">
    <name type="scientific">Colletotrichum shisoi</name>
    <dbReference type="NCBI Taxonomy" id="2078593"/>
    <lineage>
        <taxon>Eukaryota</taxon>
        <taxon>Fungi</taxon>
        <taxon>Dikarya</taxon>
        <taxon>Ascomycota</taxon>
        <taxon>Pezizomycotina</taxon>
        <taxon>Sordariomycetes</taxon>
        <taxon>Hypocreomycetidae</taxon>
        <taxon>Glomerellales</taxon>
        <taxon>Glomerellaceae</taxon>
        <taxon>Colletotrichum</taxon>
        <taxon>Colletotrichum destructivum species complex</taxon>
    </lineage>
</organism>
<accession>A0A5Q4BX19</accession>
<dbReference type="AlphaFoldDB" id="A0A5Q4BX19"/>
<dbReference type="EMBL" id="PUHP01000252">
    <property type="protein sequence ID" value="TQN71612.1"/>
    <property type="molecule type" value="Genomic_DNA"/>
</dbReference>
<gene>
    <name evidence="2" type="ORF">CSHISOI_02649</name>
</gene>
<dbReference type="OrthoDB" id="4847853at2759"/>
<feature type="non-terminal residue" evidence="2">
    <location>
        <position position="75"/>
    </location>
</feature>
<proteinExistence type="predicted"/>
<evidence type="ECO:0000313" key="2">
    <source>
        <dbReference type="EMBL" id="TQN71612.1"/>
    </source>
</evidence>
<protein>
    <submittedName>
        <fullName evidence="2">Uncharacterized protein</fullName>
    </submittedName>
</protein>
<keyword evidence="3" id="KW-1185">Reference proteome</keyword>
<dbReference type="Proteomes" id="UP000326340">
    <property type="component" value="Unassembled WGS sequence"/>
</dbReference>
<feature type="compositionally biased region" description="Polar residues" evidence="1">
    <location>
        <begin position="25"/>
        <end position="34"/>
    </location>
</feature>
<name>A0A5Q4BX19_9PEZI</name>
<feature type="compositionally biased region" description="Pro residues" evidence="1">
    <location>
        <begin position="46"/>
        <end position="56"/>
    </location>
</feature>
<reference evidence="2 3" key="1">
    <citation type="journal article" date="2019" name="Sci. Rep.">
        <title>Colletotrichum shisoi sp. nov., an anthracnose pathogen of Perilla frutescens in Japan: molecular phylogenetic, morphological and genomic evidence.</title>
        <authorList>
            <person name="Gan P."/>
            <person name="Tsushima A."/>
            <person name="Hiroyama R."/>
            <person name="Narusaka M."/>
            <person name="Takano Y."/>
            <person name="Narusaka Y."/>
            <person name="Kawaradani M."/>
            <person name="Damm U."/>
            <person name="Shirasu K."/>
        </authorList>
    </citation>
    <scope>NUCLEOTIDE SEQUENCE [LARGE SCALE GENOMIC DNA]</scope>
    <source>
        <strain evidence="2 3">PG-2018a</strain>
    </source>
</reference>
<evidence type="ECO:0000313" key="3">
    <source>
        <dbReference type="Proteomes" id="UP000326340"/>
    </source>
</evidence>
<feature type="region of interest" description="Disordered" evidence="1">
    <location>
        <begin position="23"/>
        <end position="75"/>
    </location>
</feature>
<evidence type="ECO:0000256" key="1">
    <source>
        <dbReference type="SAM" id="MobiDB-lite"/>
    </source>
</evidence>
<comment type="caution">
    <text evidence="2">The sequence shown here is derived from an EMBL/GenBank/DDBJ whole genome shotgun (WGS) entry which is preliminary data.</text>
</comment>